<evidence type="ECO:0008006" key="3">
    <source>
        <dbReference type="Google" id="ProtNLM"/>
    </source>
</evidence>
<keyword evidence="2" id="KW-1185">Reference proteome</keyword>
<reference evidence="1 2" key="1">
    <citation type="submission" date="2016-07" db="EMBL/GenBank/DDBJ databases">
        <title>Pervasive Adenine N6-methylation of Active Genes in Fungi.</title>
        <authorList>
            <consortium name="DOE Joint Genome Institute"/>
            <person name="Mondo S.J."/>
            <person name="Dannebaum R.O."/>
            <person name="Kuo R.C."/>
            <person name="Labutti K."/>
            <person name="Haridas S."/>
            <person name="Kuo A."/>
            <person name="Salamov A."/>
            <person name="Ahrendt S.R."/>
            <person name="Lipzen A."/>
            <person name="Sullivan W."/>
            <person name="Andreopoulos W.B."/>
            <person name="Clum A."/>
            <person name="Lindquist E."/>
            <person name="Daum C."/>
            <person name="Ramamoorthy G.K."/>
            <person name="Gryganskyi A."/>
            <person name="Culley D."/>
            <person name="Magnuson J.K."/>
            <person name="James T.Y."/>
            <person name="O'Malley M.A."/>
            <person name="Stajich J.E."/>
            <person name="Spatafora J.W."/>
            <person name="Visel A."/>
            <person name="Grigoriev I.V."/>
        </authorList>
    </citation>
    <scope>NUCLEOTIDE SEQUENCE [LARGE SCALE GENOMIC DNA]</scope>
    <source>
        <strain evidence="1 2">CBS 129021</strain>
    </source>
</reference>
<feature type="non-terminal residue" evidence="1">
    <location>
        <position position="1"/>
    </location>
</feature>
<dbReference type="InterPro" id="IPR036259">
    <property type="entry name" value="MFS_trans_sf"/>
</dbReference>
<sequence>SLRCCSDWLYHSRLVPHSCHLFHLIKPLATPFQVSIQAINLTITVNVVVQATASAFFAPMSDSFGRRPLLLFRFATYVAANTRLEIN</sequence>
<gene>
    <name evidence="1" type="ORF">BCR38DRAFT_514208</name>
</gene>
<dbReference type="STRING" id="1141098.A0A1Y2E207"/>
<protein>
    <recommendedName>
        <fullName evidence="3">Major facilitator superfamily (MFS) profile domain-containing protein</fullName>
    </recommendedName>
</protein>
<dbReference type="InParanoid" id="A0A1Y2E207"/>
<dbReference type="Gene3D" id="1.20.1720.10">
    <property type="entry name" value="Multidrug resistance protein D"/>
    <property type="match status" value="1"/>
</dbReference>
<dbReference type="GeneID" id="63781275"/>
<evidence type="ECO:0000313" key="1">
    <source>
        <dbReference type="EMBL" id="ORY65487.1"/>
    </source>
</evidence>
<dbReference type="AlphaFoldDB" id="A0A1Y2E207"/>
<evidence type="ECO:0000313" key="2">
    <source>
        <dbReference type="Proteomes" id="UP000193689"/>
    </source>
</evidence>
<comment type="caution">
    <text evidence="1">The sequence shown here is derived from an EMBL/GenBank/DDBJ whole genome shotgun (WGS) entry which is preliminary data.</text>
</comment>
<dbReference type="Proteomes" id="UP000193689">
    <property type="component" value="Unassembled WGS sequence"/>
</dbReference>
<dbReference type="EMBL" id="MCFJ01000006">
    <property type="protein sequence ID" value="ORY65487.1"/>
    <property type="molecule type" value="Genomic_DNA"/>
</dbReference>
<name>A0A1Y2E207_9PEZI</name>
<dbReference type="OrthoDB" id="440553at2759"/>
<accession>A0A1Y2E207</accession>
<proteinExistence type="predicted"/>
<organism evidence="1 2">
    <name type="scientific">Pseudomassariella vexata</name>
    <dbReference type="NCBI Taxonomy" id="1141098"/>
    <lineage>
        <taxon>Eukaryota</taxon>
        <taxon>Fungi</taxon>
        <taxon>Dikarya</taxon>
        <taxon>Ascomycota</taxon>
        <taxon>Pezizomycotina</taxon>
        <taxon>Sordariomycetes</taxon>
        <taxon>Xylariomycetidae</taxon>
        <taxon>Amphisphaeriales</taxon>
        <taxon>Pseudomassariaceae</taxon>
        <taxon>Pseudomassariella</taxon>
    </lineage>
</organism>
<dbReference type="SUPFAM" id="SSF103473">
    <property type="entry name" value="MFS general substrate transporter"/>
    <property type="match status" value="1"/>
</dbReference>
<dbReference type="RefSeq" id="XP_040716639.1">
    <property type="nucleotide sequence ID" value="XM_040865063.1"/>
</dbReference>